<feature type="compositionally biased region" description="Low complexity" evidence="1">
    <location>
        <begin position="82"/>
        <end position="92"/>
    </location>
</feature>
<dbReference type="AlphaFoldDB" id="A0A9W7MK93"/>
<organism evidence="2 3">
    <name type="scientific">Hibiscus trionum</name>
    <name type="common">Flower of an hour</name>
    <dbReference type="NCBI Taxonomy" id="183268"/>
    <lineage>
        <taxon>Eukaryota</taxon>
        <taxon>Viridiplantae</taxon>
        <taxon>Streptophyta</taxon>
        <taxon>Embryophyta</taxon>
        <taxon>Tracheophyta</taxon>
        <taxon>Spermatophyta</taxon>
        <taxon>Magnoliopsida</taxon>
        <taxon>eudicotyledons</taxon>
        <taxon>Gunneridae</taxon>
        <taxon>Pentapetalae</taxon>
        <taxon>rosids</taxon>
        <taxon>malvids</taxon>
        <taxon>Malvales</taxon>
        <taxon>Malvaceae</taxon>
        <taxon>Malvoideae</taxon>
        <taxon>Hibiscus</taxon>
    </lineage>
</organism>
<proteinExistence type="predicted"/>
<dbReference type="EMBL" id="BSYR01000037">
    <property type="protein sequence ID" value="GMJ03687.1"/>
    <property type="molecule type" value="Genomic_DNA"/>
</dbReference>
<evidence type="ECO:0000313" key="2">
    <source>
        <dbReference type="EMBL" id="GMJ03687.1"/>
    </source>
</evidence>
<gene>
    <name evidence="2" type="ORF">HRI_004037900</name>
</gene>
<feature type="region of interest" description="Disordered" evidence="1">
    <location>
        <begin position="55"/>
        <end position="111"/>
    </location>
</feature>
<dbReference type="Proteomes" id="UP001165190">
    <property type="component" value="Unassembled WGS sequence"/>
</dbReference>
<reference evidence="2" key="1">
    <citation type="submission" date="2023-05" db="EMBL/GenBank/DDBJ databases">
        <title>Genome and transcriptome analyses reveal genes involved in the formation of fine ridges on petal epidermal cells in Hibiscus trionum.</title>
        <authorList>
            <person name="Koshimizu S."/>
            <person name="Masuda S."/>
            <person name="Ishii T."/>
            <person name="Shirasu K."/>
            <person name="Hoshino A."/>
            <person name="Arita M."/>
        </authorList>
    </citation>
    <scope>NUCLEOTIDE SEQUENCE</scope>
    <source>
        <strain evidence="2">Hamamatsu line</strain>
    </source>
</reference>
<protein>
    <submittedName>
        <fullName evidence="2">Uncharacterized protein</fullName>
    </submittedName>
</protein>
<sequence length="201" mass="23003">MDRTEMRMNNQEATIKNLETQFGQFTTIFSSRTMGAASSSTEAATKPTYELFKAISTRSGKKLNEPRMDKPAEKQPAQKELPTTAASTPATPIDEPDSSPEADDPPQKKFPCKERIKDICVPSPFPHRLKQQKQEHQFRKFLDILKQMHINIPLIEAIQNMPNYAKYLSDMLSKRKRIREFETVAVIEECMAILHNKLPPK</sequence>
<dbReference type="OrthoDB" id="1937287at2759"/>
<feature type="compositionally biased region" description="Acidic residues" evidence="1">
    <location>
        <begin position="94"/>
        <end position="104"/>
    </location>
</feature>
<name>A0A9W7MK93_HIBTR</name>
<feature type="compositionally biased region" description="Basic and acidic residues" evidence="1">
    <location>
        <begin position="62"/>
        <end position="77"/>
    </location>
</feature>
<accession>A0A9W7MK93</accession>
<keyword evidence="3" id="KW-1185">Reference proteome</keyword>
<evidence type="ECO:0000256" key="1">
    <source>
        <dbReference type="SAM" id="MobiDB-lite"/>
    </source>
</evidence>
<evidence type="ECO:0000313" key="3">
    <source>
        <dbReference type="Proteomes" id="UP001165190"/>
    </source>
</evidence>
<comment type="caution">
    <text evidence="2">The sequence shown here is derived from an EMBL/GenBank/DDBJ whole genome shotgun (WGS) entry which is preliminary data.</text>
</comment>